<evidence type="ECO:0000256" key="1">
    <source>
        <dbReference type="SAM" id="Phobius"/>
    </source>
</evidence>
<reference evidence="3" key="1">
    <citation type="submission" date="2020-10" db="EMBL/GenBank/DDBJ databases">
        <title>Genome-based taxonomic classification of the species Anabaenopsis elenkinii.</title>
        <authorList>
            <person name="Delbaje E."/>
            <person name="Andreote A.P.D."/>
            <person name="Pellegrinetti T.A."/>
            <person name="Cruz R.B."/>
            <person name="Branco L.H.Z."/>
            <person name="Fiore M.F."/>
        </authorList>
    </citation>
    <scope>NUCLEOTIDE SEQUENCE [LARGE SCALE GENOMIC DNA]</scope>
    <source>
        <strain evidence="3">CCIBt3563</strain>
    </source>
</reference>
<sequence>MNLPSFIWLWKIAAWSMGLSLLAYLLLAVTGIWMFQERTSQYFPRFPWFLGGRRRQVRSLHHTIGITMVGLVLLLLAIGIIGTIGHFGYLGHSSHLIAGLIVVVLVLLSALSATQINTRVSWARPLHIGVNMILFGGFIWVSLTGWIVVQKYLP</sequence>
<gene>
    <name evidence="2" type="ORF">IM676_08570</name>
</gene>
<dbReference type="EMBL" id="CP063311">
    <property type="protein sequence ID" value="QOV24276.1"/>
    <property type="molecule type" value="Genomic_DNA"/>
</dbReference>
<dbReference type="RefSeq" id="WP_200989797.1">
    <property type="nucleotide sequence ID" value="NZ_CP063311.1"/>
</dbReference>
<evidence type="ECO:0000313" key="2">
    <source>
        <dbReference type="EMBL" id="QOV24276.1"/>
    </source>
</evidence>
<keyword evidence="1" id="KW-1133">Transmembrane helix</keyword>
<accession>A0A7S6RG45</accession>
<keyword evidence="1" id="KW-0812">Transmembrane</keyword>
<dbReference type="InterPro" id="IPR025067">
    <property type="entry name" value="DUF4079"/>
</dbReference>
<feature type="transmembrane region" description="Helical" evidence="1">
    <location>
        <begin position="63"/>
        <end position="89"/>
    </location>
</feature>
<name>A0A7S6RG45_9CYAN</name>
<feature type="transmembrane region" description="Helical" evidence="1">
    <location>
        <begin position="128"/>
        <end position="149"/>
    </location>
</feature>
<keyword evidence="3" id="KW-1185">Reference proteome</keyword>
<protein>
    <submittedName>
        <fullName evidence="2">DUF4079 domain-containing protein</fullName>
    </submittedName>
</protein>
<proteinExistence type="predicted"/>
<organism evidence="2 3">
    <name type="scientific">Anabaenopsis elenkinii CCIBt3563</name>
    <dbReference type="NCBI Taxonomy" id="2779889"/>
    <lineage>
        <taxon>Bacteria</taxon>
        <taxon>Bacillati</taxon>
        <taxon>Cyanobacteriota</taxon>
        <taxon>Cyanophyceae</taxon>
        <taxon>Nostocales</taxon>
        <taxon>Nodulariaceae</taxon>
        <taxon>Anabaenopsis</taxon>
    </lineage>
</organism>
<dbReference type="KEGG" id="aee:IM676_08570"/>
<dbReference type="Pfam" id="PF13301">
    <property type="entry name" value="DUF4079"/>
    <property type="match status" value="1"/>
</dbReference>
<feature type="transmembrane region" description="Helical" evidence="1">
    <location>
        <begin position="95"/>
        <end position="116"/>
    </location>
</feature>
<evidence type="ECO:0000313" key="3">
    <source>
        <dbReference type="Proteomes" id="UP000593846"/>
    </source>
</evidence>
<dbReference type="Proteomes" id="UP000593846">
    <property type="component" value="Chromosome"/>
</dbReference>
<dbReference type="AlphaFoldDB" id="A0A7S6RG45"/>
<feature type="transmembrane region" description="Helical" evidence="1">
    <location>
        <begin position="12"/>
        <end position="35"/>
    </location>
</feature>
<keyword evidence="1" id="KW-0472">Membrane</keyword>